<keyword evidence="2" id="KW-1185">Reference proteome</keyword>
<dbReference type="SUPFAM" id="SSF47954">
    <property type="entry name" value="Cyclin-like"/>
    <property type="match status" value="1"/>
</dbReference>
<dbReference type="EnsemblMetazoa" id="GPPI042491-RA">
    <property type="protein sequence ID" value="GPPI042491-PA"/>
    <property type="gene ID" value="GPPI042491"/>
</dbReference>
<reference evidence="1" key="2">
    <citation type="submission" date="2020-05" db="UniProtKB">
        <authorList>
            <consortium name="EnsemblMetazoa"/>
        </authorList>
    </citation>
    <scope>IDENTIFICATION</scope>
    <source>
        <strain evidence="1">IAEA</strain>
    </source>
</reference>
<name>A0A1B0BW96_9MUSC</name>
<sequence length="114" mass="13140">MLPIHKTLRIASKINGVVKNEHAFNEQCSLQLVESIPDGLNYCENSPKFLSTRDTDSIENLIQYNRLNLLGKWGSNANLCTVLVDWIDEVQLQFRLIAVTFPTAVMYLRKFKHF</sequence>
<evidence type="ECO:0000313" key="2">
    <source>
        <dbReference type="Proteomes" id="UP000092460"/>
    </source>
</evidence>
<proteinExistence type="predicted"/>
<evidence type="ECO:0000313" key="1">
    <source>
        <dbReference type="EnsemblMetazoa" id="GPPI042491-PA"/>
    </source>
</evidence>
<dbReference type="Proteomes" id="UP000092460">
    <property type="component" value="Unassembled WGS sequence"/>
</dbReference>
<organism evidence="1 2">
    <name type="scientific">Glossina palpalis gambiensis</name>
    <dbReference type="NCBI Taxonomy" id="67801"/>
    <lineage>
        <taxon>Eukaryota</taxon>
        <taxon>Metazoa</taxon>
        <taxon>Ecdysozoa</taxon>
        <taxon>Arthropoda</taxon>
        <taxon>Hexapoda</taxon>
        <taxon>Insecta</taxon>
        <taxon>Pterygota</taxon>
        <taxon>Neoptera</taxon>
        <taxon>Endopterygota</taxon>
        <taxon>Diptera</taxon>
        <taxon>Brachycera</taxon>
        <taxon>Muscomorpha</taxon>
        <taxon>Hippoboscoidea</taxon>
        <taxon>Glossinidae</taxon>
        <taxon>Glossina</taxon>
    </lineage>
</organism>
<reference evidence="2" key="1">
    <citation type="submission" date="2015-01" db="EMBL/GenBank/DDBJ databases">
        <authorList>
            <person name="Aksoy S."/>
            <person name="Warren W."/>
            <person name="Wilson R.K."/>
        </authorList>
    </citation>
    <scope>NUCLEOTIDE SEQUENCE [LARGE SCALE GENOMIC DNA]</scope>
    <source>
        <strain evidence="2">IAEA</strain>
    </source>
</reference>
<protein>
    <submittedName>
        <fullName evidence="1">Uncharacterized protein</fullName>
    </submittedName>
</protein>
<dbReference type="AlphaFoldDB" id="A0A1B0BW96"/>
<dbReference type="VEuPathDB" id="VectorBase:GPPI042491"/>
<dbReference type="EMBL" id="JXJN01021675">
    <property type="status" value="NOT_ANNOTATED_CDS"/>
    <property type="molecule type" value="Genomic_DNA"/>
</dbReference>
<accession>A0A1B0BW96</accession>
<dbReference type="STRING" id="67801.A0A1B0BW96"/>
<dbReference type="InterPro" id="IPR036915">
    <property type="entry name" value="Cyclin-like_sf"/>
</dbReference>